<dbReference type="PANTHER" id="PTHR47027">
    <property type="entry name" value="REVERSE TRANSCRIPTASE DOMAIN-CONTAINING PROTEIN"/>
    <property type="match status" value="1"/>
</dbReference>
<dbReference type="InterPro" id="IPR045609">
    <property type="entry name" value="DUF6451"/>
</dbReference>
<dbReference type="Proteomes" id="UP000279833">
    <property type="component" value="Unassembled WGS sequence"/>
</dbReference>
<evidence type="ECO:0000313" key="2">
    <source>
        <dbReference type="EMBL" id="VDP31381.1"/>
    </source>
</evidence>
<dbReference type="AlphaFoldDB" id="A0A183K0P6"/>
<proteinExistence type="predicted"/>
<reference evidence="2 3" key="2">
    <citation type="submission" date="2018-11" db="EMBL/GenBank/DDBJ databases">
        <authorList>
            <consortium name="Pathogen Informatics"/>
        </authorList>
    </citation>
    <scope>NUCLEOTIDE SEQUENCE [LARGE SCALE GENOMIC DNA]</scope>
    <source>
        <strain evidence="2">Dakar</strain>
        <strain evidence="3">Dakar, Senegal</strain>
    </source>
</reference>
<dbReference type="WBParaSite" id="SCUD_0000855701-mRNA-1">
    <property type="protein sequence ID" value="SCUD_0000855701-mRNA-1"/>
    <property type="gene ID" value="SCUD_0000855701"/>
</dbReference>
<dbReference type="Pfam" id="PF20049">
    <property type="entry name" value="DUF6451"/>
    <property type="match status" value="1"/>
</dbReference>
<dbReference type="EMBL" id="UZAK01032802">
    <property type="protein sequence ID" value="VDP31381.1"/>
    <property type="molecule type" value="Genomic_DNA"/>
</dbReference>
<reference evidence="4" key="1">
    <citation type="submission" date="2016-06" db="UniProtKB">
        <authorList>
            <consortium name="WormBaseParasite"/>
        </authorList>
    </citation>
    <scope>IDENTIFICATION</scope>
</reference>
<evidence type="ECO:0000259" key="1">
    <source>
        <dbReference type="Pfam" id="PF20049"/>
    </source>
</evidence>
<evidence type="ECO:0000313" key="4">
    <source>
        <dbReference type="WBParaSite" id="SCUD_0000855701-mRNA-1"/>
    </source>
</evidence>
<dbReference type="PANTHER" id="PTHR47027:SF25">
    <property type="entry name" value="REVERSE TRANSCRIPTASE DOMAIN-CONTAINING PROTEIN"/>
    <property type="match status" value="1"/>
</dbReference>
<keyword evidence="3" id="KW-1185">Reference proteome</keyword>
<name>A0A183K0P6_9TREM</name>
<protein>
    <submittedName>
        <fullName evidence="4">DUF6451 domain-containing protein</fullName>
    </submittedName>
</protein>
<evidence type="ECO:0000313" key="3">
    <source>
        <dbReference type="Proteomes" id="UP000279833"/>
    </source>
</evidence>
<organism evidence="4">
    <name type="scientific">Schistosoma curassoni</name>
    <dbReference type="NCBI Taxonomy" id="6186"/>
    <lineage>
        <taxon>Eukaryota</taxon>
        <taxon>Metazoa</taxon>
        <taxon>Spiralia</taxon>
        <taxon>Lophotrochozoa</taxon>
        <taxon>Platyhelminthes</taxon>
        <taxon>Trematoda</taxon>
        <taxon>Digenea</taxon>
        <taxon>Strigeidida</taxon>
        <taxon>Schistosomatoidea</taxon>
        <taxon>Schistosomatidae</taxon>
        <taxon>Schistosoma</taxon>
    </lineage>
</organism>
<accession>A0A183K0P6</accession>
<sequence>MSTSGRKHGIQWTSRVQLDDLDFADDLDLLSHTQRQMQEKTTSLATASAAVGLDIHKGKGNVLRYNTAHTNPVTPDGKDLENANALTYLSSIIDEHGGFDADVNERIGKARAAYLQLNNIWKSKQLSTNIKVTIFNTNVKTVLLYVLETWRTTKSII</sequence>
<feature type="domain" description="DUF6451" evidence="1">
    <location>
        <begin position="113"/>
        <end position="145"/>
    </location>
</feature>
<gene>
    <name evidence="2" type="ORF">SCUD_LOCUS8557</name>
</gene>